<keyword evidence="2" id="KW-1185">Reference proteome</keyword>
<protein>
    <submittedName>
        <fullName evidence="1">Uncharacterized protein</fullName>
    </submittedName>
</protein>
<evidence type="ECO:0000313" key="1">
    <source>
        <dbReference type="EMBL" id="GES12579.1"/>
    </source>
</evidence>
<gene>
    <name evidence="1" type="ORF">Amac_061760</name>
</gene>
<evidence type="ECO:0000313" key="2">
    <source>
        <dbReference type="Proteomes" id="UP000331127"/>
    </source>
</evidence>
<dbReference type="EMBL" id="BLAE01000037">
    <property type="protein sequence ID" value="GES12579.1"/>
    <property type="molecule type" value="Genomic_DNA"/>
</dbReference>
<dbReference type="RefSeq" id="WP_218041390.1">
    <property type="nucleotide sequence ID" value="NZ_BAAAHL010000071.1"/>
</dbReference>
<dbReference type="AlphaFoldDB" id="A0A5M3WXB6"/>
<reference evidence="1 2" key="1">
    <citation type="submission" date="2019-10" db="EMBL/GenBank/DDBJ databases">
        <title>Whole genome shotgun sequence of Acrocarpospora macrocephala NBRC 16266.</title>
        <authorList>
            <person name="Ichikawa N."/>
            <person name="Kimura A."/>
            <person name="Kitahashi Y."/>
            <person name="Komaki H."/>
            <person name="Oguchi A."/>
        </authorList>
    </citation>
    <scope>NUCLEOTIDE SEQUENCE [LARGE SCALE GENOMIC DNA]</scope>
    <source>
        <strain evidence="1 2">NBRC 16266</strain>
    </source>
</reference>
<dbReference type="GO" id="GO:0003824">
    <property type="term" value="F:catalytic activity"/>
    <property type="evidence" value="ECO:0007669"/>
    <property type="project" value="InterPro"/>
</dbReference>
<organism evidence="1 2">
    <name type="scientific">Acrocarpospora macrocephala</name>
    <dbReference type="NCBI Taxonomy" id="150177"/>
    <lineage>
        <taxon>Bacteria</taxon>
        <taxon>Bacillati</taxon>
        <taxon>Actinomycetota</taxon>
        <taxon>Actinomycetes</taxon>
        <taxon>Streptosporangiales</taxon>
        <taxon>Streptosporangiaceae</taxon>
        <taxon>Acrocarpospora</taxon>
    </lineage>
</organism>
<sequence length="78" mass="8730">MPEDVIDGGRDLRACFAEWFGALEGAFQKGGRRPRREARRRLRFVKRYADLHGALTAAARTFAAEVEAGVFPGPEHPF</sequence>
<name>A0A5M3WXB6_9ACTN</name>
<dbReference type="InterPro" id="IPR040442">
    <property type="entry name" value="Pyrv_kinase-like_dom_sf"/>
</dbReference>
<comment type="caution">
    <text evidence="1">The sequence shown here is derived from an EMBL/GenBank/DDBJ whole genome shotgun (WGS) entry which is preliminary data.</text>
</comment>
<proteinExistence type="predicted"/>
<dbReference type="InterPro" id="IPR015813">
    <property type="entry name" value="Pyrv/PenolPyrv_kinase-like_dom"/>
</dbReference>
<dbReference type="SUPFAM" id="SSF51621">
    <property type="entry name" value="Phosphoenolpyruvate/pyruvate domain"/>
    <property type="match status" value="1"/>
</dbReference>
<accession>A0A5M3WXB6</accession>
<dbReference type="Gene3D" id="3.20.20.60">
    <property type="entry name" value="Phosphoenolpyruvate-binding domains"/>
    <property type="match status" value="1"/>
</dbReference>
<dbReference type="Proteomes" id="UP000331127">
    <property type="component" value="Unassembled WGS sequence"/>
</dbReference>